<dbReference type="SUPFAM" id="SSF56300">
    <property type="entry name" value="Metallo-dependent phosphatases"/>
    <property type="match status" value="1"/>
</dbReference>
<dbReference type="GeneID" id="78405373"/>
<dbReference type="GO" id="GO:0016787">
    <property type="term" value="F:hydrolase activity"/>
    <property type="evidence" value="ECO:0007669"/>
    <property type="project" value="InterPro"/>
</dbReference>
<gene>
    <name evidence="2" type="ORF">DW921_14390</name>
</gene>
<dbReference type="AlphaFoldDB" id="A0A413SVG6"/>
<protein>
    <recommendedName>
        <fullName evidence="1">Calcineurin-like phosphoesterase domain-containing protein</fullName>
    </recommendedName>
</protein>
<dbReference type="RefSeq" id="WP_118401010.1">
    <property type="nucleotide sequence ID" value="NZ_CABJGD010000048.1"/>
</dbReference>
<sequence length="462" mass="53143">MCRLYFSLICLLLITSSTFASLSVDTVVKRIRINRELLNIGIISDAQFPENDENLSVGHLGVVMNGPKHVHRALNYFKKMSVDMIIMNGDMVNSPSGGNAYNTYNMLLDDVYGKERTGMPLLIYPMGNHEFYSSNAENLYKDNVELPLNSHYVVNGIHFIGVSCSDGNGGYTEDRLEYLRHHLEIAYHENKTNPIIVISHMPFKVDNFFGGQWESPQAKEFYQILSAYPQVVYLCGHSHYPLFDDLSVIQKDFTIINTGSTSYFDLDWNTLKNKNMLDKDLPNEYENPQLIGIFKQADIDGRDEVNQGWIMDLNSRTGNINLRRMNYDLSRQFGYNIVLQDLYRRNFTYTEAQMRANAKSPYFKKGSHINCFVCDDGVVDICFNSASPDVLTKHYMMIITDPDGNQKKIRFLAKGYYQGFDLPYMEHVRYYGSKKKGKYQVKIKAVSCLGKESSFLQSDYMF</sequence>
<dbReference type="Gene3D" id="3.60.21.10">
    <property type="match status" value="1"/>
</dbReference>
<evidence type="ECO:0000313" key="3">
    <source>
        <dbReference type="Proteomes" id="UP000283855"/>
    </source>
</evidence>
<accession>A0A413SVG6</accession>
<dbReference type="InterPro" id="IPR029052">
    <property type="entry name" value="Metallo-depent_PP-like"/>
</dbReference>
<evidence type="ECO:0000313" key="2">
    <source>
        <dbReference type="EMBL" id="RHA73041.1"/>
    </source>
</evidence>
<feature type="domain" description="Calcineurin-like phosphoesterase" evidence="1">
    <location>
        <begin position="39"/>
        <end position="241"/>
    </location>
</feature>
<dbReference type="EMBL" id="QSFT01000048">
    <property type="protein sequence ID" value="RHA73041.1"/>
    <property type="molecule type" value="Genomic_DNA"/>
</dbReference>
<reference evidence="2 3" key="1">
    <citation type="submission" date="2018-08" db="EMBL/GenBank/DDBJ databases">
        <title>A genome reference for cultivated species of the human gut microbiota.</title>
        <authorList>
            <person name="Zou Y."/>
            <person name="Xue W."/>
            <person name="Luo G."/>
        </authorList>
    </citation>
    <scope>NUCLEOTIDE SEQUENCE [LARGE SCALE GENOMIC DNA]</scope>
    <source>
        <strain evidence="2 3">AM42-38</strain>
    </source>
</reference>
<name>A0A413SVG6_9BACT</name>
<organism evidence="2 3">
    <name type="scientific">Phocaeicola coprophilus</name>
    <dbReference type="NCBI Taxonomy" id="387090"/>
    <lineage>
        <taxon>Bacteria</taxon>
        <taxon>Pseudomonadati</taxon>
        <taxon>Bacteroidota</taxon>
        <taxon>Bacteroidia</taxon>
        <taxon>Bacteroidales</taxon>
        <taxon>Bacteroidaceae</taxon>
        <taxon>Phocaeicola</taxon>
    </lineage>
</organism>
<comment type="caution">
    <text evidence="2">The sequence shown here is derived from an EMBL/GenBank/DDBJ whole genome shotgun (WGS) entry which is preliminary data.</text>
</comment>
<dbReference type="InterPro" id="IPR004843">
    <property type="entry name" value="Calcineurin-like_PHP"/>
</dbReference>
<dbReference type="Proteomes" id="UP000283855">
    <property type="component" value="Unassembled WGS sequence"/>
</dbReference>
<proteinExistence type="predicted"/>
<dbReference type="Pfam" id="PF00149">
    <property type="entry name" value="Metallophos"/>
    <property type="match status" value="1"/>
</dbReference>
<evidence type="ECO:0000259" key="1">
    <source>
        <dbReference type="Pfam" id="PF00149"/>
    </source>
</evidence>